<comment type="subcellular location">
    <subcellularLocation>
        <location evidence="1 7">Cell membrane</location>
        <topology evidence="1 7">Multi-pass membrane protein</topology>
    </subcellularLocation>
</comment>
<accession>A0A926DS29</accession>
<feature type="transmembrane region" description="Helical" evidence="7">
    <location>
        <begin position="97"/>
        <end position="117"/>
    </location>
</feature>
<dbReference type="SUPFAM" id="SSF161098">
    <property type="entry name" value="MetI-like"/>
    <property type="match status" value="1"/>
</dbReference>
<proteinExistence type="inferred from homology"/>
<dbReference type="GO" id="GO:0055085">
    <property type="term" value="P:transmembrane transport"/>
    <property type="evidence" value="ECO:0007669"/>
    <property type="project" value="InterPro"/>
</dbReference>
<keyword evidence="3" id="KW-1003">Cell membrane</keyword>
<dbReference type="InterPro" id="IPR035906">
    <property type="entry name" value="MetI-like_sf"/>
</dbReference>
<dbReference type="Proteomes" id="UP000657006">
    <property type="component" value="Unassembled WGS sequence"/>
</dbReference>
<comment type="similarity">
    <text evidence="7">Belongs to the binding-protein-dependent transport system permease family.</text>
</comment>
<keyword evidence="4 7" id="KW-0812">Transmembrane</keyword>
<evidence type="ECO:0000256" key="7">
    <source>
        <dbReference type="RuleBase" id="RU363032"/>
    </source>
</evidence>
<dbReference type="PANTHER" id="PTHR43227:SF11">
    <property type="entry name" value="BLL4140 PROTEIN"/>
    <property type="match status" value="1"/>
</dbReference>
<feature type="transmembrane region" description="Helical" evidence="7">
    <location>
        <begin position="61"/>
        <end position="85"/>
    </location>
</feature>
<reference evidence="9" key="1">
    <citation type="submission" date="2020-08" db="EMBL/GenBank/DDBJ databases">
        <title>Genome public.</title>
        <authorList>
            <person name="Liu C."/>
            <person name="Sun Q."/>
        </authorList>
    </citation>
    <scope>NUCLEOTIDE SEQUENCE</scope>
    <source>
        <strain evidence="9">NSJ-32</strain>
    </source>
</reference>
<evidence type="ECO:0000256" key="1">
    <source>
        <dbReference type="ARBA" id="ARBA00004651"/>
    </source>
</evidence>
<dbReference type="PROSITE" id="PS50928">
    <property type="entry name" value="ABC_TM1"/>
    <property type="match status" value="1"/>
</dbReference>
<gene>
    <name evidence="9" type="ORF">H8730_11810</name>
</gene>
<evidence type="ECO:0000313" key="10">
    <source>
        <dbReference type="Proteomes" id="UP000657006"/>
    </source>
</evidence>
<dbReference type="AlphaFoldDB" id="A0A926DS29"/>
<evidence type="ECO:0000313" key="9">
    <source>
        <dbReference type="EMBL" id="MBC8544223.1"/>
    </source>
</evidence>
<evidence type="ECO:0000256" key="4">
    <source>
        <dbReference type="ARBA" id="ARBA00022692"/>
    </source>
</evidence>
<evidence type="ECO:0000256" key="5">
    <source>
        <dbReference type="ARBA" id="ARBA00022989"/>
    </source>
</evidence>
<dbReference type="CDD" id="cd06261">
    <property type="entry name" value="TM_PBP2"/>
    <property type="match status" value="1"/>
</dbReference>
<dbReference type="PANTHER" id="PTHR43227">
    <property type="entry name" value="BLL4140 PROTEIN"/>
    <property type="match status" value="1"/>
</dbReference>
<protein>
    <submittedName>
        <fullName evidence="9">Sugar ABC transporter permease</fullName>
    </submittedName>
</protein>
<organism evidence="9 10">
    <name type="scientific">Bianquea renquensis</name>
    <dbReference type="NCBI Taxonomy" id="2763661"/>
    <lineage>
        <taxon>Bacteria</taxon>
        <taxon>Bacillati</taxon>
        <taxon>Bacillota</taxon>
        <taxon>Clostridia</taxon>
        <taxon>Eubacteriales</taxon>
        <taxon>Bianqueaceae</taxon>
        <taxon>Bianquea</taxon>
    </lineage>
</organism>
<sequence length="287" mass="32211">MLLVPLAFILVFAYAPMVGAVIAFKNYNFNLGIWDSEWVGLQNFIRFVRYPRFWNLIQNTLVISVYSLVAGFPMPIILALSLNCVRNRYFKKSVQMLTYLPYFISTVVLCGMLFQFFNPRIGFLGQLISRSRGQLTDIFLNAKSFPHIMVWSGIWQGMGFSSILYISILASVSPELHEAAIIDGASRFQRILHIDFPALLPTATIMLIMSMGGILNTGFEKILLLQNNGNTIYSEVIDTYVYKVGMTATIPDQGYATAIGLFKSVIGFILLLVVNGIAARVSENSLW</sequence>
<keyword evidence="6 7" id="KW-0472">Membrane</keyword>
<evidence type="ECO:0000256" key="6">
    <source>
        <dbReference type="ARBA" id="ARBA00023136"/>
    </source>
</evidence>
<feature type="transmembrane region" description="Helical" evidence="7">
    <location>
        <begin position="148"/>
        <end position="170"/>
    </location>
</feature>
<feature type="transmembrane region" description="Helical" evidence="7">
    <location>
        <begin position="191"/>
        <end position="215"/>
    </location>
</feature>
<dbReference type="GO" id="GO:0005886">
    <property type="term" value="C:plasma membrane"/>
    <property type="evidence" value="ECO:0007669"/>
    <property type="project" value="UniProtKB-SubCell"/>
</dbReference>
<feature type="domain" description="ABC transmembrane type-1" evidence="8">
    <location>
        <begin position="57"/>
        <end position="274"/>
    </location>
</feature>
<dbReference type="Gene3D" id="1.10.3720.10">
    <property type="entry name" value="MetI-like"/>
    <property type="match status" value="1"/>
</dbReference>
<evidence type="ECO:0000256" key="2">
    <source>
        <dbReference type="ARBA" id="ARBA00022448"/>
    </source>
</evidence>
<dbReference type="InterPro" id="IPR050809">
    <property type="entry name" value="UgpAE/MalFG_permease"/>
</dbReference>
<keyword evidence="2 7" id="KW-0813">Transport</keyword>
<evidence type="ECO:0000259" key="8">
    <source>
        <dbReference type="PROSITE" id="PS50928"/>
    </source>
</evidence>
<keyword evidence="10" id="KW-1185">Reference proteome</keyword>
<name>A0A926DS29_9FIRM</name>
<dbReference type="InterPro" id="IPR000515">
    <property type="entry name" value="MetI-like"/>
</dbReference>
<evidence type="ECO:0000256" key="3">
    <source>
        <dbReference type="ARBA" id="ARBA00022475"/>
    </source>
</evidence>
<dbReference type="Pfam" id="PF00528">
    <property type="entry name" value="BPD_transp_1"/>
    <property type="match status" value="1"/>
</dbReference>
<feature type="transmembrane region" description="Helical" evidence="7">
    <location>
        <begin position="255"/>
        <end position="278"/>
    </location>
</feature>
<comment type="caution">
    <text evidence="9">The sequence shown here is derived from an EMBL/GenBank/DDBJ whole genome shotgun (WGS) entry which is preliminary data.</text>
</comment>
<keyword evidence="5 7" id="KW-1133">Transmembrane helix</keyword>
<dbReference type="EMBL" id="JACRSQ010000018">
    <property type="protein sequence ID" value="MBC8544223.1"/>
    <property type="molecule type" value="Genomic_DNA"/>
</dbReference>